<dbReference type="EMBL" id="AUZZ01011133">
    <property type="protein sequence ID" value="EQD27240.1"/>
    <property type="molecule type" value="Genomic_DNA"/>
</dbReference>
<protein>
    <submittedName>
        <fullName evidence="6">Geranylgeranyl pyrophosphate synthase</fullName>
    </submittedName>
</protein>
<dbReference type="InterPro" id="IPR008949">
    <property type="entry name" value="Isoprenoid_synthase_dom_sf"/>
</dbReference>
<keyword evidence="4" id="KW-0460">Magnesium</keyword>
<keyword evidence="3" id="KW-0479">Metal-binding</keyword>
<dbReference type="AlphaFoldDB" id="T0ZBK9"/>
<dbReference type="GO" id="GO:0008299">
    <property type="term" value="P:isoprenoid biosynthetic process"/>
    <property type="evidence" value="ECO:0007669"/>
    <property type="project" value="UniProtKB-KW"/>
</dbReference>
<dbReference type="GO" id="GO:0004659">
    <property type="term" value="F:prenyltransferase activity"/>
    <property type="evidence" value="ECO:0007669"/>
    <property type="project" value="InterPro"/>
</dbReference>
<dbReference type="SUPFAM" id="SSF48576">
    <property type="entry name" value="Terpenoid synthases"/>
    <property type="match status" value="1"/>
</dbReference>
<dbReference type="PROSITE" id="PS00723">
    <property type="entry name" value="POLYPRENYL_SYNTHASE_1"/>
    <property type="match status" value="1"/>
</dbReference>
<evidence type="ECO:0000256" key="5">
    <source>
        <dbReference type="ARBA" id="ARBA00023229"/>
    </source>
</evidence>
<gene>
    <name evidence="6" type="ORF">B2A_15300</name>
</gene>
<keyword evidence="2" id="KW-0808">Transferase</keyword>
<dbReference type="SFLD" id="SFLDS00005">
    <property type="entry name" value="Isoprenoid_Synthase_Type_I"/>
    <property type="match status" value="1"/>
</dbReference>
<comment type="cofactor">
    <cofactor evidence="1">
        <name>Mg(2+)</name>
        <dbReference type="ChEBI" id="CHEBI:18420"/>
    </cofactor>
</comment>
<evidence type="ECO:0000313" key="6">
    <source>
        <dbReference type="EMBL" id="EQD27240.1"/>
    </source>
</evidence>
<accession>T0ZBK9</accession>
<dbReference type="Gene3D" id="1.10.600.10">
    <property type="entry name" value="Farnesyl Diphosphate Synthase"/>
    <property type="match status" value="1"/>
</dbReference>
<evidence type="ECO:0000256" key="4">
    <source>
        <dbReference type="ARBA" id="ARBA00022842"/>
    </source>
</evidence>
<feature type="non-terminal residue" evidence="6">
    <location>
        <position position="275"/>
    </location>
</feature>
<proteinExistence type="predicted"/>
<dbReference type="PANTHER" id="PTHR43281">
    <property type="entry name" value="FARNESYL DIPHOSPHATE SYNTHASE"/>
    <property type="match status" value="1"/>
</dbReference>
<comment type="caution">
    <text evidence="6">The sequence shown here is derived from an EMBL/GenBank/DDBJ whole genome shotgun (WGS) entry which is preliminary data.</text>
</comment>
<sequence length="275" mass="29473">MELADLYRFLPDLERRLAADYAAARAQAPAAGRSFVDVNREFTLRGGKRFRAVLVLGGYFLATGRDPRPVLPAAAALEHFQSWMLIHDDIIDHSEVRRGGPAVHRAVARAHAAAGGEGASDEYGEGIAITLGDLEEPWTVEALLATAAPPAARLGALAEYVRMTRLTAFGQLLDIRNGTRPPGRVREADVLEVHRLKSAIYTVVSPLRIGSVLGGTPPGRLDDLEAFGTDAGIAFQLRDDVLGAGFDADESGKSSNDLVEGKRTLLVVRAWAKGS</sequence>
<reference evidence="6" key="1">
    <citation type="submission" date="2013-08" db="EMBL/GenBank/DDBJ databases">
        <authorList>
            <person name="Mendez C."/>
            <person name="Richter M."/>
            <person name="Ferrer M."/>
            <person name="Sanchez J."/>
        </authorList>
    </citation>
    <scope>NUCLEOTIDE SEQUENCE</scope>
</reference>
<evidence type="ECO:0000256" key="2">
    <source>
        <dbReference type="ARBA" id="ARBA00022679"/>
    </source>
</evidence>
<evidence type="ECO:0000256" key="1">
    <source>
        <dbReference type="ARBA" id="ARBA00001946"/>
    </source>
</evidence>
<dbReference type="InterPro" id="IPR033749">
    <property type="entry name" value="Polyprenyl_synt_CS"/>
</dbReference>
<evidence type="ECO:0000256" key="3">
    <source>
        <dbReference type="ARBA" id="ARBA00022723"/>
    </source>
</evidence>
<name>T0ZBK9_9ZZZZ</name>
<keyword evidence="5" id="KW-0414">Isoprene biosynthesis</keyword>
<reference evidence="6" key="2">
    <citation type="journal article" date="2014" name="ISME J.">
        <title>Microbial stratification in low pH oxic and suboxic macroscopic growths along an acid mine drainage.</title>
        <authorList>
            <person name="Mendez-Garcia C."/>
            <person name="Mesa V."/>
            <person name="Sprenger R.R."/>
            <person name="Richter M."/>
            <person name="Diez M.S."/>
            <person name="Solano J."/>
            <person name="Bargiela R."/>
            <person name="Golyshina O.V."/>
            <person name="Manteca A."/>
            <person name="Ramos J.L."/>
            <person name="Gallego J.R."/>
            <person name="Llorente I."/>
            <person name="Martins Dos Santos V.A."/>
            <person name="Jensen O.N."/>
            <person name="Pelaez A.I."/>
            <person name="Sanchez J."/>
            <person name="Ferrer M."/>
        </authorList>
    </citation>
    <scope>NUCLEOTIDE SEQUENCE</scope>
</reference>
<organism evidence="6">
    <name type="scientific">mine drainage metagenome</name>
    <dbReference type="NCBI Taxonomy" id="410659"/>
    <lineage>
        <taxon>unclassified sequences</taxon>
        <taxon>metagenomes</taxon>
        <taxon>ecological metagenomes</taxon>
    </lineage>
</organism>
<dbReference type="PANTHER" id="PTHR43281:SF1">
    <property type="entry name" value="FARNESYL DIPHOSPHATE SYNTHASE"/>
    <property type="match status" value="1"/>
</dbReference>
<dbReference type="Pfam" id="PF00348">
    <property type="entry name" value="polyprenyl_synt"/>
    <property type="match status" value="1"/>
</dbReference>
<dbReference type="InterPro" id="IPR000092">
    <property type="entry name" value="Polyprenyl_synt"/>
</dbReference>
<dbReference type="GO" id="GO:0046872">
    <property type="term" value="F:metal ion binding"/>
    <property type="evidence" value="ECO:0007669"/>
    <property type="project" value="UniProtKB-KW"/>
</dbReference>